<gene>
    <name evidence="1" type="ORF">AWM75_05700</name>
</gene>
<accession>A0A120IAY4</accession>
<dbReference type="RefSeq" id="WP_067979450.1">
    <property type="nucleotide sequence ID" value="NZ_CP014163.1"/>
</dbReference>
<proteinExistence type="predicted"/>
<protein>
    <submittedName>
        <fullName evidence="1">Uncharacterized protein</fullName>
    </submittedName>
</protein>
<dbReference type="InterPro" id="IPR009343">
    <property type="entry name" value="DUF1002"/>
</dbReference>
<keyword evidence="2" id="KW-1185">Reference proteome</keyword>
<dbReference type="EMBL" id="CP014163">
    <property type="protein sequence ID" value="AMB99521.1"/>
    <property type="molecule type" value="Genomic_DNA"/>
</dbReference>
<name>A0A120IAY4_9LACT</name>
<evidence type="ECO:0000313" key="2">
    <source>
        <dbReference type="Proteomes" id="UP000062260"/>
    </source>
</evidence>
<dbReference type="Pfam" id="PF06207">
    <property type="entry name" value="DUF1002"/>
    <property type="match status" value="1"/>
</dbReference>
<dbReference type="Proteomes" id="UP000062260">
    <property type="component" value="Chromosome"/>
</dbReference>
<reference evidence="2" key="2">
    <citation type="submission" date="2016-01" db="EMBL/GenBank/DDBJ databases">
        <title>Six Aerococcus type strain genome sequencing and assembly using PacBio and Illumina Hiseq.</title>
        <authorList>
            <person name="Carkaci D."/>
            <person name="Dargis R."/>
            <person name="Nielsen X.C."/>
            <person name="Skovgaard O."/>
            <person name="Fuursted K."/>
            <person name="Christensen J.J."/>
        </authorList>
    </citation>
    <scope>NUCLEOTIDE SEQUENCE [LARGE SCALE GENOMIC DNA]</scope>
    <source>
        <strain evidence="2">CCUG42038B</strain>
    </source>
</reference>
<evidence type="ECO:0000313" key="1">
    <source>
        <dbReference type="EMBL" id="AMB99521.1"/>
    </source>
</evidence>
<sequence>MMNHKKKALVLSAALAASILAAPRVLADKIQINPMFTYGESLNDQQFNTTKRELGVEDGAQEIQVHVNELNDLLNDSYPYRQVYSSAYITPAKNDGKISVEIVTPETITDITPLQYQNAALTAGAVDVDIKVASAVPVDGSGALAGVYKAFADAGYTLDDQAVSVAQDELVVTSSINQENQGKEGYSDEVLNAAIAEIKTEVDQAKAENNGEITIDQIQVIVNNVVNNYNLQDVLSQENIQSIINYMQNFSQIELTDEQREQIRNLGQEIASQGGQLFDKAKTAWDNADKEQLAKDGQSIWDAISNFFRTLFGGGNNDQDQQ</sequence>
<dbReference type="STRING" id="128944.AWM75_05700"/>
<reference evidence="1 2" key="1">
    <citation type="journal article" date="2016" name="Genome Announc.">
        <title>Complete Genome Sequences of Aerococcus christensenii CCUG 28831T, Aerococcus sanguinicola CCUG 43001T, Aerococcus urinae CCUG 36881T, Aerococcus urinaeequi CCUG 28094T, Aerococcus urinaehominis CCUG 42038 BT, and Aerococcus viridans CCUG 4311T.</title>
        <authorList>
            <person name="Carkaci D."/>
            <person name="Dargis R."/>
            <person name="Nielsen X.C."/>
            <person name="Skovgaard O."/>
            <person name="Fuursted K."/>
            <person name="Christensen J.J."/>
        </authorList>
    </citation>
    <scope>NUCLEOTIDE SEQUENCE [LARGE SCALE GENOMIC DNA]</scope>
    <source>
        <strain evidence="1 2">CCUG42038B</strain>
    </source>
</reference>
<dbReference type="KEGG" id="auh:AWM75_05700"/>
<dbReference type="AlphaFoldDB" id="A0A120IAY4"/>
<organism evidence="1 2">
    <name type="scientific">Aerococcus urinaehominis</name>
    <dbReference type="NCBI Taxonomy" id="128944"/>
    <lineage>
        <taxon>Bacteria</taxon>
        <taxon>Bacillati</taxon>
        <taxon>Bacillota</taxon>
        <taxon>Bacilli</taxon>
        <taxon>Lactobacillales</taxon>
        <taxon>Aerococcaceae</taxon>
        <taxon>Aerococcus</taxon>
    </lineage>
</organism>